<name>A0A151NRB3_ALLMI</name>
<dbReference type="Proteomes" id="UP000050525">
    <property type="component" value="Unassembled WGS sequence"/>
</dbReference>
<proteinExistence type="predicted"/>
<comment type="caution">
    <text evidence="1">The sequence shown here is derived from an EMBL/GenBank/DDBJ whole genome shotgun (WGS) entry which is preliminary data.</text>
</comment>
<organism evidence="1 2">
    <name type="scientific">Alligator mississippiensis</name>
    <name type="common">American alligator</name>
    <dbReference type="NCBI Taxonomy" id="8496"/>
    <lineage>
        <taxon>Eukaryota</taxon>
        <taxon>Metazoa</taxon>
        <taxon>Chordata</taxon>
        <taxon>Craniata</taxon>
        <taxon>Vertebrata</taxon>
        <taxon>Euteleostomi</taxon>
        <taxon>Archelosauria</taxon>
        <taxon>Archosauria</taxon>
        <taxon>Crocodylia</taxon>
        <taxon>Alligatoridae</taxon>
        <taxon>Alligatorinae</taxon>
        <taxon>Alligator</taxon>
    </lineage>
</organism>
<gene>
    <name evidence="1" type="ORF">Y1Q_0021055</name>
</gene>
<dbReference type="EMBL" id="AKHW03002195">
    <property type="protein sequence ID" value="KYO39397.1"/>
    <property type="molecule type" value="Genomic_DNA"/>
</dbReference>
<protein>
    <submittedName>
        <fullName evidence="1">Uncharacterized protein</fullName>
    </submittedName>
</protein>
<accession>A0A151NRB3</accession>
<reference evidence="1 2" key="1">
    <citation type="journal article" date="2012" name="Genome Biol.">
        <title>Sequencing three crocodilian genomes to illuminate the evolution of archosaurs and amniotes.</title>
        <authorList>
            <person name="St John J.A."/>
            <person name="Braun E.L."/>
            <person name="Isberg S.R."/>
            <person name="Miles L.G."/>
            <person name="Chong A.Y."/>
            <person name="Gongora J."/>
            <person name="Dalzell P."/>
            <person name="Moran C."/>
            <person name="Bed'hom B."/>
            <person name="Abzhanov A."/>
            <person name="Burgess S.C."/>
            <person name="Cooksey A.M."/>
            <person name="Castoe T.A."/>
            <person name="Crawford N.G."/>
            <person name="Densmore L.D."/>
            <person name="Drew J.C."/>
            <person name="Edwards S.V."/>
            <person name="Faircloth B.C."/>
            <person name="Fujita M.K."/>
            <person name="Greenwold M.J."/>
            <person name="Hoffmann F.G."/>
            <person name="Howard J.M."/>
            <person name="Iguchi T."/>
            <person name="Janes D.E."/>
            <person name="Khan S.Y."/>
            <person name="Kohno S."/>
            <person name="de Koning A.J."/>
            <person name="Lance S.L."/>
            <person name="McCarthy F.M."/>
            <person name="McCormack J.E."/>
            <person name="Merchant M.E."/>
            <person name="Peterson D.G."/>
            <person name="Pollock D.D."/>
            <person name="Pourmand N."/>
            <person name="Raney B.J."/>
            <person name="Roessler K.A."/>
            <person name="Sanford J.R."/>
            <person name="Sawyer R.H."/>
            <person name="Schmidt C.J."/>
            <person name="Triplett E.W."/>
            <person name="Tuberville T.D."/>
            <person name="Venegas-Anaya M."/>
            <person name="Howard J.T."/>
            <person name="Jarvis E.D."/>
            <person name="Guillette L.J.Jr."/>
            <person name="Glenn T.C."/>
            <person name="Green R.E."/>
            <person name="Ray D.A."/>
        </authorList>
    </citation>
    <scope>NUCLEOTIDE SEQUENCE [LARGE SCALE GENOMIC DNA]</scope>
    <source>
        <strain evidence="1">KSC_2009_1</strain>
    </source>
</reference>
<dbReference type="AlphaFoldDB" id="A0A151NRB3"/>
<keyword evidence="2" id="KW-1185">Reference proteome</keyword>
<evidence type="ECO:0000313" key="1">
    <source>
        <dbReference type="EMBL" id="KYO39397.1"/>
    </source>
</evidence>
<sequence length="80" mass="8956">MMMHRTEQTKSSGEGFLALEEHCIEALEQQAVLVARVVEVMEEDQWVLDTILALEVTFVVADALPLATAPPISWQLHTTH</sequence>
<evidence type="ECO:0000313" key="2">
    <source>
        <dbReference type="Proteomes" id="UP000050525"/>
    </source>
</evidence>